<name>A0A165BKF6_EXIGL</name>
<sequence length="93" mass="10734">MKGPARSPRPGPQNTSRGEVEQTRAPTRCLALSRFGWFCRRSPPPSPPKCMYKTPERIQNFSSDERKLDPDGNEWNSFSRLQCRSSCCNWRLC</sequence>
<evidence type="ECO:0000313" key="2">
    <source>
        <dbReference type="EMBL" id="KZV80810.1"/>
    </source>
</evidence>
<dbReference type="InParanoid" id="A0A165BKF6"/>
<protein>
    <submittedName>
        <fullName evidence="2">Uncharacterized protein</fullName>
    </submittedName>
</protein>
<dbReference type="EMBL" id="KV426447">
    <property type="protein sequence ID" value="KZV80810.1"/>
    <property type="molecule type" value="Genomic_DNA"/>
</dbReference>
<gene>
    <name evidence="2" type="ORF">EXIGLDRAFT_732292</name>
</gene>
<evidence type="ECO:0000313" key="3">
    <source>
        <dbReference type="Proteomes" id="UP000077266"/>
    </source>
</evidence>
<dbReference type="Proteomes" id="UP000077266">
    <property type="component" value="Unassembled WGS sequence"/>
</dbReference>
<accession>A0A165BKF6</accession>
<dbReference type="AlphaFoldDB" id="A0A165BKF6"/>
<feature type="region of interest" description="Disordered" evidence="1">
    <location>
        <begin position="1"/>
        <end position="25"/>
    </location>
</feature>
<organism evidence="2 3">
    <name type="scientific">Exidia glandulosa HHB12029</name>
    <dbReference type="NCBI Taxonomy" id="1314781"/>
    <lineage>
        <taxon>Eukaryota</taxon>
        <taxon>Fungi</taxon>
        <taxon>Dikarya</taxon>
        <taxon>Basidiomycota</taxon>
        <taxon>Agaricomycotina</taxon>
        <taxon>Agaricomycetes</taxon>
        <taxon>Auriculariales</taxon>
        <taxon>Exidiaceae</taxon>
        <taxon>Exidia</taxon>
    </lineage>
</organism>
<reference evidence="2 3" key="1">
    <citation type="journal article" date="2016" name="Mol. Biol. Evol.">
        <title>Comparative Genomics of Early-Diverging Mushroom-Forming Fungi Provides Insights into the Origins of Lignocellulose Decay Capabilities.</title>
        <authorList>
            <person name="Nagy L.G."/>
            <person name="Riley R."/>
            <person name="Tritt A."/>
            <person name="Adam C."/>
            <person name="Daum C."/>
            <person name="Floudas D."/>
            <person name="Sun H."/>
            <person name="Yadav J.S."/>
            <person name="Pangilinan J."/>
            <person name="Larsson K.H."/>
            <person name="Matsuura K."/>
            <person name="Barry K."/>
            <person name="Labutti K."/>
            <person name="Kuo R."/>
            <person name="Ohm R.A."/>
            <person name="Bhattacharya S.S."/>
            <person name="Shirouzu T."/>
            <person name="Yoshinaga Y."/>
            <person name="Martin F.M."/>
            <person name="Grigoriev I.V."/>
            <person name="Hibbett D.S."/>
        </authorList>
    </citation>
    <scope>NUCLEOTIDE SEQUENCE [LARGE SCALE GENOMIC DNA]</scope>
    <source>
        <strain evidence="2 3">HHB12029</strain>
    </source>
</reference>
<proteinExistence type="predicted"/>
<keyword evidence="3" id="KW-1185">Reference proteome</keyword>
<evidence type="ECO:0000256" key="1">
    <source>
        <dbReference type="SAM" id="MobiDB-lite"/>
    </source>
</evidence>